<protein>
    <recommendedName>
        <fullName evidence="1">C2H2-type domain-containing protein</fullName>
    </recommendedName>
</protein>
<evidence type="ECO:0000259" key="1">
    <source>
        <dbReference type="SMART" id="SM00355"/>
    </source>
</evidence>
<feature type="domain" description="C2H2-type" evidence="1">
    <location>
        <begin position="137"/>
        <end position="164"/>
    </location>
</feature>
<sequence length="185" mass="21280">MNEFGDIASIPEAETAFTACQELSLAMLLLEADTIPQHNPLSKTSQITSHQEYPIWELGPDIKAAPFSLYKSPEDDPLYEQTFCPPPDESLPNDVFEIGYQDAACNWRCAYPGCHSKRVFERACDLRKHFRGHVKVYFCSKPQCQQSEIGFATQKDYKRHLKSHQPTIECRFPLCKRVFSRKDNM</sequence>
<dbReference type="AlphaFoldDB" id="A0AAJ0CIG6"/>
<dbReference type="InterPro" id="IPR013087">
    <property type="entry name" value="Znf_C2H2_type"/>
</dbReference>
<comment type="caution">
    <text evidence="2">The sequence shown here is derived from an EMBL/GenBank/DDBJ whole genome shotgun (WGS) entry which is preliminary data.</text>
</comment>
<dbReference type="SMART" id="SM00355">
    <property type="entry name" value="ZnF_C2H2"/>
    <property type="match status" value="2"/>
</dbReference>
<evidence type="ECO:0000313" key="3">
    <source>
        <dbReference type="Proteomes" id="UP001251528"/>
    </source>
</evidence>
<proteinExistence type="predicted"/>
<accession>A0AAJ0CIG6</accession>
<reference evidence="2" key="1">
    <citation type="submission" date="2023-06" db="EMBL/GenBank/DDBJ databases">
        <title>Conoideocrella luteorostrata (Hypocreales: Clavicipitaceae), a potential biocontrol fungus for elongate hemlock scale in United States Christmas tree production areas.</title>
        <authorList>
            <person name="Barrett H."/>
            <person name="Lovett B."/>
            <person name="Macias A.M."/>
            <person name="Stajich J.E."/>
            <person name="Kasson M.T."/>
        </authorList>
    </citation>
    <scope>NUCLEOTIDE SEQUENCE</scope>
    <source>
        <strain evidence="2">ARSEF 14590</strain>
    </source>
</reference>
<organism evidence="2 3">
    <name type="scientific">Conoideocrella luteorostrata</name>
    <dbReference type="NCBI Taxonomy" id="1105319"/>
    <lineage>
        <taxon>Eukaryota</taxon>
        <taxon>Fungi</taxon>
        <taxon>Dikarya</taxon>
        <taxon>Ascomycota</taxon>
        <taxon>Pezizomycotina</taxon>
        <taxon>Sordariomycetes</taxon>
        <taxon>Hypocreomycetidae</taxon>
        <taxon>Hypocreales</taxon>
        <taxon>Clavicipitaceae</taxon>
        <taxon>Conoideocrella</taxon>
    </lineage>
</organism>
<dbReference type="Proteomes" id="UP001251528">
    <property type="component" value="Unassembled WGS sequence"/>
</dbReference>
<evidence type="ECO:0000313" key="2">
    <source>
        <dbReference type="EMBL" id="KAK2591336.1"/>
    </source>
</evidence>
<keyword evidence="3" id="KW-1185">Reference proteome</keyword>
<name>A0AAJ0CIG6_9HYPO</name>
<dbReference type="EMBL" id="JASWJB010000345">
    <property type="protein sequence ID" value="KAK2591336.1"/>
    <property type="molecule type" value="Genomic_DNA"/>
</dbReference>
<feature type="domain" description="C2H2-type" evidence="1">
    <location>
        <begin position="107"/>
        <end position="133"/>
    </location>
</feature>
<gene>
    <name evidence="2" type="ORF">QQS21_010989</name>
</gene>